<reference evidence="4 5" key="1">
    <citation type="submission" date="2019-09" db="EMBL/GenBank/DDBJ databases">
        <title>Phylogeny of genus Pseudoclavibacter and closely related genus.</title>
        <authorList>
            <person name="Li Y."/>
        </authorList>
    </citation>
    <scope>NUCLEOTIDE SEQUENCE [LARGE SCALE GENOMIC DNA]</scope>
    <source>
        <strain evidence="4 5">DSM 23821</strain>
    </source>
</reference>
<keyword evidence="5" id="KW-1185">Reference proteome</keyword>
<sequence length="207" mass="22581">MGLRRRVPACGRPGDSPAGHHDEHRAPAWRRAEDSTVTRPDDDRATLSNDEDGRVRIELRRTLPIGPVDAWTWLTDADRLAEWLPDCRLDPRVGGSIRFDFGEDLVATGTVLVAEPATDDAPDGRYAHTWQWEGIDDSVVTWSVSPDGTGATALGLVHDGADADAATEFAIGWHVMLDALALAVDGEDDAVERAWDRLDEISDAYGS</sequence>
<dbReference type="Proteomes" id="UP000467240">
    <property type="component" value="Unassembled WGS sequence"/>
</dbReference>
<organism evidence="4 5">
    <name type="scientific">Pseudoclavibacter chungangensis</name>
    <dbReference type="NCBI Taxonomy" id="587635"/>
    <lineage>
        <taxon>Bacteria</taxon>
        <taxon>Bacillati</taxon>
        <taxon>Actinomycetota</taxon>
        <taxon>Actinomycetes</taxon>
        <taxon>Micrococcales</taxon>
        <taxon>Microbacteriaceae</taxon>
        <taxon>Pseudoclavibacter</taxon>
    </lineage>
</organism>
<evidence type="ECO:0000256" key="1">
    <source>
        <dbReference type="ARBA" id="ARBA00006817"/>
    </source>
</evidence>
<evidence type="ECO:0000259" key="3">
    <source>
        <dbReference type="Pfam" id="PF08327"/>
    </source>
</evidence>
<evidence type="ECO:0000313" key="5">
    <source>
        <dbReference type="Proteomes" id="UP000467240"/>
    </source>
</evidence>
<dbReference type="InterPro" id="IPR023393">
    <property type="entry name" value="START-like_dom_sf"/>
</dbReference>
<protein>
    <submittedName>
        <fullName evidence="4">Polyketide cyclase / dehydrase and lipid transport family protein</fullName>
    </submittedName>
</protein>
<feature type="region of interest" description="Disordered" evidence="2">
    <location>
        <begin position="1"/>
        <end position="49"/>
    </location>
</feature>
<dbReference type="SUPFAM" id="SSF55961">
    <property type="entry name" value="Bet v1-like"/>
    <property type="match status" value="1"/>
</dbReference>
<feature type="compositionally biased region" description="Basic and acidic residues" evidence="2">
    <location>
        <begin position="18"/>
        <end position="49"/>
    </location>
</feature>
<evidence type="ECO:0000313" key="4">
    <source>
        <dbReference type="EMBL" id="KAB1658026.1"/>
    </source>
</evidence>
<proteinExistence type="inferred from homology"/>
<gene>
    <name evidence="4" type="ORF">F8O01_07110</name>
</gene>
<feature type="domain" description="Activator of Hsp90 ATPase homologue 1/2-like C-terminal" evidence="3">
    <location>
        <begin position="70"/>
        <end position="182"/>
    </location>
</feature>
<name>A0A7J5BUJ4_9MICO</name>
<dbReference type="InterPro" id="IPR013538">
    <property type="entry name" value="ASHA1/2-like_C"/>
</dbReference>
<accession>A0A7J5BUJ4</accession>
<dbReference type="Gene3D" id="3.30.530.20">
    <property type="match status" value="1"/>
</dbReference>
<dbReference type="Pfam" id="PF08327">
    <property type="entry name" value="AHSA1"/>
    <property type="match status" value="1"/>
</dbReference>
<dbReference type="EMBL" id="WBJZ01000007">
    <property type="protein sequence ID" value="KAB1658026.1"/>
    <property type="molecule type" value="Genomic_DNA"/>
</dbReference>
<comment type="caution">
    <text evidence="4">The sequence shown here is derived from an EMBL/GenBank/DDBJ whole genome shotgun (WGS) entry which is preliminary data.</text>
</comment>
<dbReference type="OrthoDB" id="8417725at2"/>
<dbReference type="AlphaFoldDB" id="A0A7J5BUJ4"/>
<comment type="similarity">
    <text evidence="1">Belongs to the AHA1 family.</text>
</comment>
<evidence type="ECO:0000256" key="2">
    <source>
        <dbReference type="SAM" id="MobiDB-lite"/>
    </source>
</evidence>